<evidence type="ECO:0000313" key="3">
    <source>
        <dbReference type="Proteomes" id="UP001287356"/>
    </source>
</evidence>
<sequence length="213" mass="23775">MIDGLRSASLHQLIAVFAIIALSLSPPSLDKEQPTYVVKVNDIFRLRRYAHRTPYWSGLTGELRDRKQAHACSETNKAKARGQARLASVCCGITAGVISASLPWPFVCCKRKANDRMACWSCLLHASFSMRSGGIGAYWLDDQVRPRSERRMCKLSSDSLSRQRSAWNWVCARRRVNERAGQGLFRLLVGSGGGGWRLVGVGARPSRRIFTIH</sequence>
<accession>A0AAE0JZ86</accession>
<feature type="signal peptide" evidence="1">
    <location>
        <begin position="1"/>
        <end position="25"/>
    </location>
</feature>
<reference evidence="2" key="1">
    <citation type="journal article" date="2023" name="Mol. Phylogenet. Evol.">
        <title>Genome-scale phylogeny and comparative genomics of the fungal order Sordariales.</title>
        <authorList>
            <person name="Hensen N."/>
            <person name="Bonometti L."/>
            <person name="Westerberg I."/>
            <person name="Brannstrom I.O."/>
            <person name="Guillou S."/>
            <person name="Cros-Aarteil S."/>
            <person name="Calhoun S."/>
            <person name="Haridas S."/>
            <person name="Kuo A."/>
            <person name="Mondo S."/>
            <person name="Pangilinan J."/>
            <person name="Riley R."/>
            <person name="LaButti K."/>
            <person name="Andreopoulos B."/>
            <person name="Lipzen A."/>
            <person name="Chen C."/>
            <person name="Yan M."/>
            <person name="Daum C."/>
            <person name="Ng V."/>
            <person name="Clum A."/>
            <person name="Steindorff A."/>
            <person name="Ohm R.A."/>
            <person name="Martin F."/>
            <person name="Silar P."/>
            <person name="Natvig D.O."/>
            <person name="Lalanne C."/>
            <person name="Gautier V."/>
            <person name="Ament-Velasquez S.L."/>
            <person name="Kruys A."/>
            <person name="Hutchinson M.I."/>
            <person name="Powell A.J."/>
            <person name="Barry K."/>
            <person name="Miller A.N."/>
            <person name="Grigoriev I.V."/>
            <person name="Debuchy R."/>
            <person name="Gladieux P."/>
            <person name="Hiltunen Thoren M."/>
            <person name="Johannesson H."/>
        </authorList>
    </citation>
    <scope>NUCLEOTIDE SEQUENCE</scope>
    <source>
        <strain evidence="2">CBS 958.72</strain>
    </source>
</reference>
<evidence type="ECO:0000256" key="1">
    <source>
        <dbReference type="SAM" id="SignalP"/>
    </source>
</evidence>
<gene>
    <name evidence="2" type="ORF">B0T24DRAFT_382545</name>
</gene>
<name>A0AAE0JZ86_9PEZI</name>
<comment type="caution">
    <text evidence="2">The sequence shown here is derived from an EMBL/GenBank/DDBJ whole genome shotgun (WGS) entry which is preliminary data.</text>
</comment>
<keyword evidence="1" id="KW-0732">Signal</keyword>
<proteinExistence type="predicted"/>
<keyword evidence="3" id="KW-1185">Reference proteome</keyword>
<reference evidence="2" key="2">
    <citation type="submission" date="2023-06" db="EMBL/GenBank/DDBJ databases">
        <authorList>
            <consortium name="Lawrence Berkeley National Laboratory"/>
            <person name="Haridas S."/>
            <person name="Hensen N."/>
            <person name="Bonometti L."/>
            <person name="Westerberg I."/>
            <person name="Brannstrom I.O."/>
            <person name="Guillou S."/>
            <person name="Cros-Aarteil S."/>
            <person name="Calhoun S."/>
            <person name="Kuo A."/>
            <person name="Mondo S."/>
            <person name="Pangilinan J."/>
            <person name="Riley R."/>
            <person name="Labutti K."/>
            <person name="Andreopoulos B."/>
            <person name="Lipzen A."/>
            <person name="Chen C."/>
            <person name="Yanf M."/>
            <person name="Daum C."/>
            <person name="Ng V."/>
            <person name="Clum A."/>
            <person name="Steindorff A."/>
            <person name="Ohm R."/>
            <person name="Martin F."/>
            <person name="Silar P."/>
            <person name="Natvig D."/>
            <person name="Lalanne C."/>
            <person name="Gautier V."/>
            <person name="Ament-Velasquez S.L."/>
            <person name="Kruys A."/>
            <person name="Hutchinson M.I."/>
            <person name="Powell A.J."/>
            <person name="Barry K."/>
            <person name="Miller A.N."/>
            <person name="Grigoriev I.V."/>
            <person name="Debuchy R."/>
            <person name="Gladieux P."/>
            <person name="Thoren M.H."/>
            <person name="Johannesson H."/>
        </authorList>
    </citation>
    <scope>NUCLEOTIDE SEQUENCE</scope>
    <source>
        <strain evidence="2">CBS 958.72</strain>
    </source>
</reference>
<dbReference type="EMBL" id="JAULSN010000007">
    <property type="protein sequence ID" value="KAK3367119.1"/>
    <property type="molecule type" value="Genomic_DNA"/>
</dbReference>
<protein>
    <recommendedName>
        <fullName evidence="4">Secreted protein</fullName>
    </recommendedName>
</protein>
<dbReference type="Proteomes" id="UP001287356">
    <property type="component" value="Unassembled WGS sequence"/>
</dbReference>
<dbReference type="AlphaFoldDB" id="A0AAE0JZ86"/>
<organism evidence="2 3">
    <name type="scientific">Lasiosphaeria ovina</name>
    <dbReference type="NCBI Taxonomy" id="92902"/>
    <lineage>
        <taxon>Eukaryota</taxon>
        <taxon>Fungi</taxon>
        <taxon>Dikarya</taxon>
        <taxon>Ascomycota</taxon>
        <taxon>Pezizomycotina</taxon>
        <taxon>Sordariomycetes</taxon>
        <taxon>Sordariomycetidae</taxon>
        <taxon>Sordariales</taxon>
        <taxon>Lasiosphaeriaceae</taxon>
        <taxon>Lasiosphaeria</taxon>
    </lineage>
</organism>
<evidence type="ECO:0008006" key="4">
    <source>
        <dbReference type="Google" id="ProtNLM"/>
    </source>
</evidence>
<evidence type="ECO:0000313" key="2">
    <source>
        <dbReference type="EMBL" id="KAK3367119.1"/>
    </source>
</evidence>
<feature type="chain" id="PRO_5042051671" description="Secreted protein" evidence="1">
    <location>
        <begin position="26"/>
        <end position="213"/>
    </location>
</feature>